<dbReference type="InterPro" id="IPR044925">
    <property type="entry name" value="His-Me_finger_sf"/>
</dbReference>
<protein>
    <submittedName>
        <fullName evidence="2">HNH endonuclease</fullName>
    </submittedName>
</protein>
<sequence length="139" mass="15797">MLDELKARILGRCKPTTSGCLEWSGSVDGYGYGTIRSNGVVVKTHRIMADAPKGMEVLHSCDNPRCCNVEHLSLGTHADNMIDRSRKNRMGKQQKLTPEQVRAIRKSKKRICDLAREYGVVHSCIINIQKCRRWAWLED</sequence>
<evidence type="ECO:0000259" key="1">
    <source>
        <dbReference type="Pfam" id="PF13392"/>
    </source>
</evidence>
<proteinExistence type="predicted"/>
<feature type="domain" description="HNH nuclease" evidence="1">
    <location>
        <begin position="52"/>
        <end position="81"/>
    </location>
</feature>
<keyword evidence="2" id="KW-0540">Nuclease</keyword>
<accession>A0AAW8H2G2</accession>
<keyword evidence="2" id="KW-0378">Hydrolase</keyword>
<dbReference type="InterPro" id="IPR044930">
    <property type="entry name" value="Homing_endonuclease_His-Me"/>
</dbReference>
<keyword evidence="2" id="KW-0255">Endonuclease</keyword>
<dbReference type="Gene3D" id="3.90.75.10">
    <property type="entry name" value="Homing Intron 3 (I-ppo) Encoded Endonuclease, Chain A"/>
    <property type="match status" value="1"/>
</dbReference>
<evidence type="ECO:0000313" key="3">
    <source>
        <dbReference type="Proteomes" id="UP001225042"/>
    </source>
</evidence>
<reference evidence="2 3" key="1">
    <citation type="submission" date="2023-08" db="EMBL/GenBank/DDBJ databases">
        <authorList>
            <person name="Dale J."/>
        </authorList>
    </citation>
    <scope>NUCLEOTIDE SEQUENCE [LARGE SCALE GENOMIC DNA]</scope>
    <source>
        <strain evidence="2 3">2023EL-00788</strain>
    </source>
</reference>
<dbReference type="InterPro" id="IPR003615">
    <property type="entry name" value="HNH_nuc"/>
</dbReference>
<evidence type="ECO:0000313" key="2">
    <source>
        <dbReference type="EMBL" id="MDQ2255054.1"/>
    </source>
</evidence>
<dbReference type="GO" id="GO:0004519">
    <property type="term" value="F:endonuclease activity"/>
    <property type="evidence" value="ECO:0007669"/>
    <property type="project" value="UniProtKB-KW"/>
</dbReference>
<dbReference type="EMBL" id="JAVDKS010000001">
    <property type="protein sequence ID" value="MDQ2255054.1"/>
    <property type="molecule type" value="Genomic_DNA"/>
</dbReference>
<dbReference type="Proteomes" id="UP001225042">
    <property type="component" value="Unassembled WGS sequence"/>
</dbReference>
<keyword evidence="3" id="KW-1185">Reference proteome</keyword>
<comment type="caution">
    <text evidence="2">The sequence shown here is derived from an EMBL/GenBank/DDBJ whole genome shotgun (WGS) entry which is preliminary data.</text>
</comment>
<dbReference type="SUPFAM" id="SSF54060">
    <property type="entry name" value="His-Me finger endonucleases"/>
    <property type="match status" value="1"/>
</dbReference>
<dbReference type="Pfam" id="PF13392">
    <property type="entry name" value="HNH_3"/>
    <property type="match status" value="1"/>
</dbReference>
<name>A0AAW8H2G2_9ENTR</name>
<gene>
    <name evidence="2" type="ORF">RBJ67_02705</name>
</gene>
<dbReference type="AlphaFoldDB" id="A0AAW8H2G2"/>
<dbReference type="RefSeq" id="WP_306683165.1">
    <property type="nucleotide sequence ID" value="NZ_JAVDKR010000004.1"/>
</dbReference>
<organism evidence="2 3">
    <name type="scientific">Enterobacter soli</name>
    <dbReference type="NCBI Taxonomy" id="885040"/>
    <lineage>
        <taxon>Bacteria</taxon>
        <taxon>Pseudomonadati</taxon>
        <taxon>Pseudomonadota</taxon>
        <taxon>Gammaproteobacteria</taxon>
        <taxon>Enterobacterales</taxon>
        <taxon>Enterobacteriaceae</taxon>
        <taxon>Enterobacter</taxon>
    </lineage>
</organism>